<organism evidence="2 3">
    <name type="scientific">Rhizobium ruizarguesonis</name>
    <dbReference type="NCBI Taxonomy" id="2081791"/>
    <lineage>
        <taxon>Bacteria</taxon>
        <taxon>Pseudomonadati</taxon>
        <taxon>Pseudomonadota</taxon>
        <taxon>Alphaproteobacteria</taxon>
        <taxon>Hyphomicrobiales</taxon>
        <taxon>Rhizobiaceae</taxon>
        <taxon>Rhizobium/Agrobacterium group</taxon>
        <taxon>Rhizobium</taxon>
    </lineage>
</organism>
<evidence type="ECO:0000313" key="2">
    <source>
        <dbReference type="EMBL" id="NEI49540.1"/>
    </source>
</evidence>
<dbReference type="AlphaFoldDB" id="A0AAE4YR02"/>
<reference evidence="2 3" key="1">
    <citation type="submission" date="2019-12" db="EMBL/GenBank/DDBJ databases">
        <title>Rhizobium genotypes associated with high levels of biological nitrogen fixation by grain legumes in a temperate-maritime cropping system.</title>
        <authorList>
            <person name="Maluk M."/>
            <person name="Francesc Ferrando Molina F."/>
            <person name="Lopez Del Egido L."/>
            <person name="Lafos M."/>
            <person name="Langarica-Fuentes A."/>
            <person name="Gebre Yohannes G."/>
            <person name="Young M.W."/>
            <person name="Martin P."/>
            <person name="Gantlett R."/>
            <person name="Kenicer G."/>
            <person name="Hawes C."/>
            <person name="Begg G.S."/>
            <person name="Quilliam R.S."/>
            <person name="Squire G.R."/>
            <person name="Poole P.S."/>
            <person name="Young P.W."/>
            <person name="Iannetta P.M."/>
            <person name="James E.K."/>
        </authorList>
    </citation>
    <scope>NUCLEOTIDE SEQUENCE [LARGE SCALE GENOMIC DNA]</scope>
    <source>
        <strain evidence="2 3">JHI985</strain>
    </source>
</reference>
<keyword evidence="1" id="KW-0732">Signal</keyword>
<evidence type="ECO:0000256" key="1">
    <source>
        <dbReference type="SAM" id="SignalP"/>
    </source>
</evidence>
<accession>A0AAE4YR02</accession>
<feature type="signal peptide" evidence="1">
    <location>
        <begin position="1"/>
        <end position="16"/>
    </location>
</feature>
<dbReference type="EMBL" id="WUFC01000014">
    <property type="protein sequence ID" value="NEI49540.1"/>
    <property type="molecule type" value="Genomic_DNA"/>
</dbReference>
<gene>
    <name evidence="2" type="ORF">GR217_17770</name>
</gene>
<comment type="caution">
    <text evidence="2">The sequence shown here is derived from an EMBL/GenBank/DDBJ whole genome shotgun (WGS) entry which is preliminary data.</text>
</comment>
<feature type="chain" id="PRO_5041979631" evidence="1">
    <location>
        <begin position="17"/>
        <end position="84"/>
    </location>
</feature>
<sequence>MKTSAALSCATFLALAASVASVDATQRTEDFINVRKHCELVHLWKDPPDPNGFSECMKERRYRLHFSPTCQTGSRRAQCYDLQR</sequence>
<dbReference type="Proteomes" id="UP000661163">
    <property type="component" value="Unassembled WGS sequence"/>
</dbReference>
<proteinExistence type="predicted"/>
<evidence type="ECO:0000313" key="3">
    <source>
        <dbReference type="Proteomes" id="UP000661163"/>
    </source>
</evidence>
<name>A0AAE4YR02_9HYPH</name>
<dbReference type="RefSeq" id="WP_075224901.1">
    <property type="nucleotide sequence ID" value="NZ_CP084696.2"/>
</dbReference>
<protein>
    <submittedName>
        <fullName evidence="2">Uncharacterized protein</fullName>
    </submittedName>
</protein>